<dbReference type="InterPro" id="IPR025110">
    <property type="entry name" value="AMP-bd_C"/>
</dbReference>
<dbReference type="EMBL" id="JARAKF010000003">
    <property type="protein sequence ID" value="MDU9001477.1"/>
    <property type="molecule type" value="Genomic_DNA"/>
</dbReference>
<feature type="domain" description="AMP-binding enzyme C-terminal" evidence="2">
    <location>
        <begin position="410"/>
        <end position="485"/>
    </location>
</feature>
<dbReference type="Gene3D" id="3.30.300.30">
    <property type="match status" value="1"/>
</dbReference>
<dbReference type="InterPro" id="IPR042099">
    <property type="entry name" value="ANL_N_sf"/>
</dbReference>
<organism evidence="3 4">
    <name type="scientific">Streptomyces mirabilis</name>
    <dbReference type="NCBI Taxonomy" id="68239"/>
    <lineage>
        <taxon>Bacteria</taxon>
        <taxon>Bacillati</taxon>
        <taxon>Actinomycetota</taxon>
        <taxon>Actinomycetes</taxon>
        <taxon>Kitasatosporales</taxon>
        <taxon>Streptomycetaceae</taxon>
        <taxon>Streptomyces</taxon>
    </lineage>
</organism>
<protein>
    <submittedName>
        <fullName evidence="3">Long-chain fatty acid--CoA ligase</fullName>
    </submittedName>
</protein>
<gene>
    <name evidence="3" type="ORF">PU648_56520</name>
</gene>
<dbReference type="Pfam" id="PF00501">
    <property type="entry name" value="AMP-binding"/>
    <property type="match status" value="1"/>
</dbReference>
<dbReference type="PANTHER" id="PTHR43767:SF12">
    <property type="entry name" value="AMP-DEPENDENT SYNTHETASE AND LIGASE"/>
    <property type="match status" value="1"/>
</dbReference>
<dbReference type="InterPro" id="IPR045851">
    <property type="entry name" value="AMP-bd_C_sf"/>
</dbReference>
<evidence type="ECO:0000313" key="4">
    <source>
        <dbReference type="Proteomes" id="UP001257627"/>
    </source>
</evidence>
<geneLocation type="plasmid" evidence="3">
    <name>unnamed1</name>
</geneLocation>
<evidence type="ECO:0000259" key="1">
    <source>
        <dbReference type="Pfam" id="PF00501"/>
    </source>
</evidence>
<dbReference type="InterPro" id="IPR000873">
    <property type="entry name" value="AMP-dep_synth/lig_dom"/>
</dbReference>
<name>A0ABU3V5N5_9ACTN</name>
<dbReference type="InterPro" id="IPR020845">
    <property type="entry name" value="AMP-binding_CS"/>
</dbReference>
<keyword evidence="4" id="KW-1185">Reference proteome</keyword>
<evidence type="ECO:0000259" key="2">
    <source>
        <dbReference type="Pfam" id="PF13193"/>
    </source>
</evidence>
<sequence>MPNIAENLSTTALLHPDHPALRFGELVVTYAELDTAASRVAGTLRAEGLAAGDRVCVMLPNVPAFVALYYGILRAGGVVVPMNPLLKKREIQHCLTDSGATRLFVYEDVAQEATAAAAETGLPLTTVGAVLTPPGEQGRIAAPSPRDDGDLAALLYTSGTTGTPKGAALTHGNLGRNAEILADHVVRITDEDVMMACLPLFHAFGQTGSMNLAIRRGACLLLVPRFDAAEVLYMLREFGVTIFVAVPTMYNALLHEPPVTTGPEAGVLRVCVSGGAPLPAEVLHGFEKRFGCAVGEGYGLSETSPVTTFNHLDRPRKAGSIGTPIQGVEVRLVDEAGHDVPAGEVGEIAIRGHNVMAGYWNRPEDTAEAIPDGWFRSGDLARQDDDGYFFIVDRKKDVIIRGGYNVYPRELEDVLYEHPDVLEAAVLGVPHTSLGEEAAAAVVLVPNARATEEELRSFVKARVAPYKYPREIWFLPSLPKGSTGKILKREIQLPR</sequence>
<feature type="domain" description="AMP-dependent synthetase/ligase" evidence="1">
    <location>
        <begin position="11"/>
        <end position="360"/>
    </location>
</feature>
<dbReference type="PANTHER" id="PTHR43767">
    <property type="entry name" value="LONG-CHAIN-FATTY-ACID--COA LIGASE"/>
    <property type="match status" value="1"/>
</dbReference>
<dbReference type="RefSeq" id="WP_266944459.1">
    <property type="nucleotide sequence ID" value="NZ_JAPEMK010000002.1"/>
</dbReference>
<evidence type="ECO:0000313" key="3">
    <source>
        <dbReference type="EMBL" id="MDU9001477.1"/>
    </source>
</evidence>
<keyword evidence="3" id="KW-0614">Plasmid</keyword>
<comment type="caution">
    <text evidence="3">The sequence shown here is derived from an EMBL/GenBank/DDBJ whole genome shotgun (WGS) entry which is preliminary data.</text>
</comment>
<dbReference type="Gene3D" id="3.40.50.12780">
    <property type="entry name" value="N-terminal domain of ligase-like"/>
    <property type="match status" value="1"/>
</dbReference>
<keyword evidence="3" id="KW-0436">Ligase</keyword>
<accession>A0ABU3V5N5</accession>
<dbReference type="Pfam" id="PF13193">
    <property type="entry name" value="AMP-binding_C"/>
    <property type="match status" value="1"/>
</dbReference>
<dbReference type="PROSITE" id="PS00455">
    <property type="entry name" value="AMP_BINDING"/>
    <property type="match status" value="1"/>
</dbReference>
<proteinExistence type="predicted"/>
<dbReference type="InterPro" id="IPR050237">
    <property type="entry name" value="ATP-dep_AMP-bd_enzyme"/>
</dbReference>
<dbReference type="CDD" id="cd05936">
    <property type="entry name" value="FC-FACS_FadD_like"/>
    <property type="match status" value="1"/>
</dbReference>
<dbReference type="SUPFAM" id="SSF56801">
    <property type="entry name" value="Acetyl-CoA synthetase-like"/>
    <property type="match status" value="1"/>
</dbReference>
<dbReference type="Proteomes" id="UP001257627">
    <property type="component" value="Unassembled WGS sequence"/>
</dbReference>
<reference evidence="3 4" key="1">
    <citation type="submission" date="2023-02" db="EMBL/GenBank/DDBJ databases">
        <authorList>
            <person name="Maleckis M."/>
        </authorList>
    </citation>
    <scope>NUCLEOTIDE SEQUENCE [LARGE SCALE GENOMIC DNA]</scope>
    <source>
        <strain evidence="3 4">P8-A2</strain>
        <plasmid evidence="3">unnamed1</plasmid>
    </source>
</reference>
<dbReference type="GO" id="GO:0016874">
    <property type="term" value="F:ligase activity"/>
    <property type="evidence" value="ECO:0007669"/>
    <property type="project" value="UniProtKB-KW"/>
</dbReference>